<dbReference type="GO" id="GO:0046872">
    <property type="term" value="F:metal ion binding"/>
    <property type="evidence" value="ECO:0007669"/>
    <property type="project" value="UniProtKB-KW"/>
</dbReference>
<keyword evidence="6 10" id="KW-0378">Hydrolase</keyword>
<comment type="similarity">
    <text evidence="1 10">Belongs to the tannase family.</text>
</comment>
<dbReference type="Proteomes" id="UP000070328">
    <property type="component" value="Unassembled WGS sequence"/>
</dbReference>
<dbReference type="SUPFAM" id="SSF53474">
    <property type="entry name" value="alpha/beta-Hydrolases"/>
    <property type="match status" value="1"/>
</dbReference>
<sequence length="526" mass="57511">MVKPSLVGFLAHAGLLTQLVNGMADFQQHCESFTSAADGVSFASEYITSGTELALTEADAMCGIFTQSVSVNLCRIMAQVPTSNRSGFWFEAWLPEDWSGRFLATGNGGLGGCIQYDDVEYGAALGFATIATNNGHQGYTGAPFLHNFDVIQDFAYRSIETGVAVGKEITQEFYGAAHDKSYYLGCSTGGRQGLKAVQSYPNLFDGVVVGAPAIAWNNLTSWAIQFYPLLGTPESATFIPLDMWPVIHQDILDQCDQLDGVADGILESPDLCNYNPDGLLCTEAQSTGCLTSTQLETLKSIYSPVLDASGSLVYPKMQLGSEFTGAVDNYFSGAVSPVSDWYRYAIFNDSNWDAMTLRPEIYTVASGLNHFNIDTWDGDLSAFQNRGGKLLHWHGLADGVLSSENSPRYYEHVSQTMGMDSESLDEFYRFFRISGMSHCGSGNGATFIGHQSASTASLAPEENVLMAMVRWVESEVAPDTIMGTRYKNGTSVSGVEFRRRHCRWPYHNVYQGVGDYKDPDTWNCVL</sequence>
<dbReference type="InterPro" id="IPR011118">
    <property type="entry name" value="Tannase/feruloyl_esterase"/>
</dbReference>
<proteinExistence type="inferred from homology"/>
<evidence type="ECO:0000256" key="2">
    <source>
        <dbReference type="ARBA" id="ARBA00022487"/>
    </source>
</evidence>
<evidence type="ECO:0000256" key="3">
    <source>
        <dbReference type="ARBA" id="ARBA00022651"/>
    </source>
</evidence>
<dbReference type="GO" id="GO:0045493">
    <property type="term" value="P:xylan catabolic process"/>
    <property type="evidence" value="ECO:0007669"/>
    <property type="project" value="UniProtKB-KW"/>
</dbReference>
<dbReference type="PANTHER" id="PTHR33938">
    <property type="entry name" value="FERULOYL ESTERASE B-RELATED"/>
    <property type="match status" value="1"/>
</dbReference>
<feature type="signal peptide" evidence="10">
    <location>
        <begin position="1"/>
        <end position="22"/>
    </location>
</feature>
<feature type="chain" id="PRO_5007747141" description="Carboxylic ester hydrolase" evidence="10">
    <location>
        <begin position="23"/>
        <end position="526"/>
    </location>
</feature>
<keyword evidence="2" id="KW-0719">Serine esterase</keyword>
<evidence type="ECO:0000256" key="7">
    <source>
        <dbReference type="ARBA" id="ARBA00022837"/>
    </source>
</evidence>
<dbReference type="Gene3D" id="3.40.50.1820">
    <property type="entry name" value="alpha/beta hydrolase"/>
    <property type="match status" value="1"/>
</dbReference>
<keyword evidence="4" id="KW-0479">Metal-binding</keyword>
<dbReference type="PANTHER" id="PTHR33938:SF15">
    <property type="entry name" value="FERULOYL ESTERASE B-RELATED"/>
    <property type="match status" value="1"/>
</dbReference>
<dbReference type="OrthoDB" id="3039123at2759"/>
<evidence type="ECO:0000313" key="12">
    <source>
        <dbReference type="Proteomes" id="UP000070328"/>
    </source>
</evidence>
<name>A0A135SNE4_9PEZI</name>
<keyword evidence="8" id="KW-1015">Disulfide bond</keyword>
<keyword evidence="7" id="KW-0106">Calcium</keyword>
<evidence type="ECO:0000256" key="10">
    <source>
        <dbReference type="RuleBase" id="RU361238"/>
    </source>
</evidence>
<protein>
    <recommendedName>
        <fullName evidence="10">Carboxylic ester hydrolase</fullName>
        <ecNumber evidence="10">3.1.1.-</ecNumber>
    </recommendedName>
</protein>
<dbReference type="GO" id="GO:0030600">
    <property type="term" value="F:feruloyl esterase activity"/>
    <property type="evidence" value="ECO:0007669"/>
    <property type="project" value="UniProtKB-EC"/>
</dbReference>
<keyword evidence="3" id="KW-0624">Polysaccharide degradation</keyword>
<evidence type="ECO:0000256" key="5">
    <source>
        <dbReference type="ARBA" id="ARBA00022729"/>
    </source>
</evidence>
<dbReference type="Pfam" id="PF07519">
    <property type="entry name" value="Tannase"/>
    <property type="match status" value="1"/>
</dbReference>
<comment type="catalytic activity">
    <reaction evidence="9">
        <text>feruloyl-polysaccharide + H2O = ferulate + polysaccharide.</text>
        <dbReference type="EC" id="3.1.1.73"/>
    </reaction>
</comment>
<keyword evidence="5 10" id="KW-0732">Signal</keyword>
<keyword evidence="3" id="KW-0858">Xylan degradation</keyword>
<dbReference type="EC" id="3.1.1.-" evidence="10"/>
<keyword evidence="3" id="KW-0119">Carbohydrate metabolism</keyword>
<evidence type="ECO:0000313" key="11">
    <source>
        <dbReference type="EMBL" id="KXH37381.1"/>
    </source>
</evidence>
<evidence type="ECO:0000256" key="4">
    <source>
        <dbReference type="ARBA" id="ARBA00022723"/>
    </source>
</evidence>
<dbReference type="EMBL" id="JFBX01000502">
    <property type="protein sequence ID" value="KXH37381.1"/>
    <property type="molecule type" value="Genomic_DNA"/>
</dbReference>
<evidence type="ECO:0000256" key="9">
    <source>
        <dbReference type="ARBA" id="ARBA00034075"/>
    </source>
</evidence>
<keyword evidence="12" id="KW-1185">Reference proteome</keyword>
<dbReference type="AlphaFoldDB" id="A0A135SNE4"/>
<evidence type="ECO:0000256" key="1">
    <source>
        <dbReference type="ARBA" id="ARBA00006249"/>
    </source>
</evidence>
<reference evidence="11 12" key="1">
    <citation type="submission" date="2014-02" db="EMBL/GenBank/DDBJ databases">
        <title>The genome sequence of Colletotrichum simmondsii CBS122122.</title>
        <authorList>
            <person name="Baroncelli R."/>
            <person name="Thon M.R."/>
        </authorList>
    </citation>
    <scope>NUCLEOTIDE SEQUENCE [LARGE SCALE GENOMIC DNA]</scope>
    <source>
        <strain evidence="11 12">CBS122122</strain>
    </source>
</reference>
<dbReference type="InterPro" id="IPR029058">
    <property type="entry name" value="AB_hydrolase_fold"/>
</dbReference>
<organism evidence="11 12">
    <name type="scientific">Colletotrichum simmondsii</name>
    <dbReference type="NCBI Taxonomy" id="703756"/>
    <lineage>
        <taxon>Eukaryota</taxon>
        <taxon>Fungi</taxon>
        <taxon>Dikarya</taxon>
        <taxon>Ascomycota</taxon>
        <taxon>Pezizomycotina</taxon>
        <taxon>Sordariomycetes</taxon>
        <taxon>Hypocreomycetidae</taxon>
        <taxon>Glomerellales</taxon>
        <taxon>Glomerellaceae</taxon>
        <taxon>Colletotrichum</taxon>
        <taxon>Colletotrichum acutatum species complex</taxon>
    </lineage>
</organism>
<comment type="caution">
    <text evidence="11">The sequence shown here is derived from an EMBL/GenBank/DDBJ whole genome shotgun (WGS) entry which is preliminary data.</text>
</comment>
<gene>
    <name evidence="11" type="ORF">CSIM01_06149</name>
</gene>
<evidence type="ECO:0000256" key="8">
    <source>
        <dbReference type="ARBA" id="ARBA00023157"/>
    </source>
</evidence>
<accession>A0A135SNE4</accession>
<evidence type="ECO:0000256" key="6">
    <source>
        <dbReference type="ARBA" id="ARBA00022801"/>
    </source>
</evidence>